<evidence type="ECO:0000313" key="1">
    <source>
        <dbReference type="EMBL" id="HIY21113.1"/>
    </source>
</evidence>
<comment type="caution">
    <text evidence="1">The sequence shown here is derived from an EMBL/GenBank/DDBJ whole genome shotgun (WGS) entry which is preliminary data.</text>
</comment>
<organism evidence="1 2">
    <name type="scientific">Candidatus Flavonifractor merdigallinarum</name>
    <dbReference type="NCBI Taxonomy" id="2838589"/>
    <lineage>
        <taxon>Bacteria</taxon>
        <taxon>Bacillati</taxon>
        <taxon>Bacillota</taxon>
        <taxon>Clostridia</taxon>
        <taxon>Eubacteriales</taxon>
        <taxon>Oscillospiraceae</taxon>
        <taxon>Flavonifractor</taxon>
    </lineage>
</organism>
<sequence length="640" mass="71969">MYNVQERLEQAAVAGTNLLGEDFRLKRAMEHLAPLAAASPVFGKIGAALEHLLSAPPEKRGGALLDTLALVDAVVYTQGKAGCSGTLEPLPHGVGTCQPLTYTQLQPLLEALTGTGSGRYAVITEFWQTHPEYFSDYRVLPLLVKGLGDSYSTLAEENRDRLIQLGPASIPLLKEGFDPAGKREMVYRVMVLDAVAGAAENDFYRAQLPNAKREVRGVLISALQYHPDNLPLLLELCQKERKEDNRKRAWRALAQFESPEVEAALKQLSQTDWELAMYTLAHTNTSIASRLTAQLFEEELALFDADPDRPLTAEHTPRFRKLLDALYGKTGPEVCQLYRHAAALTPVLERPLDDGHQVPRYMRFPHYTAPSREGHLFGRCLAWTLAHTLMLHPDGELCDVALELYEQDSATHFAPALVAQLHRLSSGESYQWAAEQMPQNAVLRQSAIQTCIEVLGRLVWSSAQQTYGFKNWMVDHNDRLCWHTTPIPNLDVRWFSLFAQSPDQAYAVLLRLLHQREAILNLPPQVLNCLYEQTLQANNFSRALDAISILCAQGWSDWDDFVVKWANSREAQAMGVNFWEVFRLLENLPIPPEKKADQLQTIHDLMVSKKLKVCAYQSWLDGRAVEQIALWKQQASKSTT</sequence>
<protein>
    <recommendedName>
        <fullName evidence="3">HEAT repeat domain-containing protein</fullName>
    </recommendedName>
</protein>
<gene>
    <name evidence="1" type="ORF">H9841_04315</name>
</gene>
<dbReference type="Proteomes" id="UP000823868">
    <property type="component" value="Unassembled WGS sequence"/>
</dbReference>
<evidence type="ECO:0008006" key="3">
    <source>
        <dbReference type="Google" id="ProtNLM"/>
    </source>
</evidence>
<dbReference type="EMBL" id="DXDX01000077">
    <property type="protein sequence ID" value="HIY21113.1"/>
    <property type="molecule type" value="Genomic_DNA"/>
</dbReference>
<dbReference type="AlphaFoldDB" id="A0A9D1Y7W0"/>
<reference evidence="1" key="2">
    <citation type="submission" date="2021-04" db="EMBL/GenBank/DDBJ databases">
        <authorList>
            <person name="Gilroy R."/>
        </authorList>
    </citation>
    <scope>NUCLEOTIDE SEQUENCE</scope>
    <source>
        <strain evidence="1">ChiBcec16_6824</strain>
    </source>
</reference>
<accession>A0A9D1Y7W0</accession>
<reference evidence="1" key="1">
    <citation type="journal article" date="2021" name="PeerJ">
        <title>Extensive microbial diversity within the chicken gut microbiome revealed by metagenomics and culture.</title>
        <authorList>
            <person name="Gilroy R."/>
            <person name="Ravi A."/>
            <person name="Getino M."/>
            <person name="Pursley I."/>
            <person name="Horton D.L."/>
            <person name="Alikhan N.F."/>
            <person name="Baker D."/>
            <person name="Gharbi K."/>
            <person name="Hall N."/>
            <person name="Watson M."/>
            <person name="Adriaenssens E.M."/>
            <person name="Foster-Nyarko E."/>
            <person name="Jarju S."/>
            <person name="Secka A."/>
            <person name="Antonio M."/>
            <person name="Oren A."/>
            <person name="Chaudhuri R.R."/>
            <person name="La Ragione R."/>
            <person name="Hildebrand F."/>
            <person name="Pallen M.J."/>
        </authorList>
    </citation>
    <scope>NUCLEOTIDE SEQUENCE</scope>
    <source>
        <strain evidence="1">ChiBcec16_6824</strain>
    </source>
</reference>
<name>A0A9D1Y7W0_9FIRM</name>
<proteinExistence type="predicted"/>
<evidence type="ECO:0000313" key="2">
    <source>
        <dbReference type="Proteomes" id="UP000823868"/>
    </source>
</evidence>